<comment type="caution">
    <text evidence="2">The sequence shown here is derived from an EMBL/GenBank/DDBJ whole genome shotgun (WGS) entry which is preliminary data.</text>
</comment>
<accession>A0AAD5V7V6</accession>
<reference evidence="2" key="1">
    <citation type="submission" date="2022-07" db="EMBL/GenBank/DDBJ databases">
        <title>Genome Sequence of Physisporinus lineatus.</title>
        <authorList>
            <person name="Buettner E."/>
        </authorList>
    </citation>
    <scope>NUCLEOTIDE SEQUENCE</scope>
    <source>
        <strain evidence="2">VT162</strain>
    </source>
</reference>
<gene>
    <name evidence="2" type="ORF">NLI96_g2957</name>
</gene>
<sequence>MGRVDYVNIYHEQTNKLNHGHPLYNPDYQQPEEPGGPLEIGDVGLLYRRFGTFIKLFNVGDPPKKDSKGKKYWSPFDKLAEIPREGDLITLPRGAHHNDSITDFRFSASVEANQVGFGGCVGYSFSTRCNEGALLVTGSDAASEYLASTDIVPDYMVEHFKGWCDYAKESCYLKLDDFDGPILIYGFIKTSQWSISSWGPHSAPHSFELGLREPSTLAGATLKASKTPSASASVSPLCHTGPIRGPGHPQNAQDQCIFISYYHMKGPDQLPDSDSDGSFEVEMYPPIPEKTNYDVGIVVDYILENSEAQYALASHFTLEILRKQTGWTGNLVESLRIIRPAIDLTGENPEMQVPSLARNLPFSCVSESAAALANAGALARPAPEDPESAVSGNESDDPPVTENVHIKDEL</sequence>
<organism evidence="2 3">
    <name type="scientific">Meripilus lineatus</name>
    <dbReference type="NCBI Taxonomy" id="2056292"/>
    <lineage>
        <taxon>Eukaryota</taxon>
        <taxon>Fungi</taxon>
        <taxon>Dikarya</taxon>
        <taxon>Basidiomycota</taxon>
        <taxon>Agaricomycotina</taxon>
        <taxon>Agaricomycetes</taxon>
        <taxon>Polyporales</taxon>
        <taxon>Meripilaceae</taxon>
        <taxon>Meripilus</taxon>
    </lineage>
</organism>
<protein>
    <submittedName>
        <fullName evidence="2">Uncharacterized protein</fullName>
    </submittedName>
</protein>
<keyword evidence="3" id="KW-1185">Reference proteome</keyword>
<evidence type="ECO:0000313" key="2">
    <source>
        <dbReference type="EMBL" id="KAJ3488291.1"/>
    </source>
</evidence>
<feature type="region of interest" description="Disordered" evidence="1">
    <location>
        <begin position="375"/>
        <end position="410"/>
    </location>
</feature>
<evidence type="ECO:0000313" key="3">
    <source>
        <dbReference type="Proteomes" id="UP001212997"/>
    </source>
</evidence>
<dbReference type="EMBL" id="JANAWD010000070">
    <property type="protein sequence ID" value="KAJ3488291.1"/>
    <property type="molecule type" value="Genomic_DNA"/>
</dbReference>
<name>A0AAD5V7V6_9APHY</name>
<dbReference type="AlphaFoldDB" id="A0AAD5V7V6"/>
<dbReference type="Proteomes" id="UP001212997">
    <property type="component" value="Unassembled WGS sequence"/>
</dbReference>
<evidence type="ECO:0000256" key="1">
    <source>
        <dbReference type="SAM" id="MobiDB-lite"/>
    </source>
</evidence>
<proteinExistence type="predicted"/>